<protein>
    <recommendedName>
        <fullName evidence="9">RRM domain-containing protein</fullName>
    </recommendedName>
</protein>
<evidence type="ECO:0000256" key="2">
    <source>
        <dbReference type="ARBA" id="ARBA00022692"/>
    </source>
</evidence>
<evidence type="ECO:0000256" key="1">
    <source>
        <dbReference type="ARBA" id="ARBA00004540"/>
    </source>
</evidence>
<accession>T1EH35</accession>
<dbReference type="PANTHER" id="PTHR13428">
    <property type="entry name" value="INNER NUCLEAR MEMBRANE PROTEIN MAN1 LEM DOMAIN CONTAINING PROTEIN"/>
    <property type="match status" value="1"/>
</dbReference>
<keyword evidence="3" id="KW-1133">Transmembrane helix</keyword>
<keyword evidence="2" id="KW-0812">Transmembrane</keyword>
<reference evidence="8" key="1">
    <citation type="submission" date="2012-12" db="EMBL/GenBank/DDBJ databases">
        <authorList>
            <person name="Hellsten U."/>
            <person name="Grimwood J."/>
            <person name="Chapman J.A."/>
            <person name="Shapiro H."/>
            <person name="Aerts A."/>
            <person name="Otillar R.P."/>
            <person name="Terry A.Y."/>
            <person name="Boore J.L."/>
            <person name="Simakov O."/>
            <person name="Marletaz F."/>
            <person name="Cho S.-J."/>
            <person name="Edsinger-Gonzales E."/>
            <person name="Havlak P."/>
            <person name="Kuo D.-H."/>
            <person name="Larsson T."/>
            <person name="Lv J."/>
            <person name="Arendt D."/>
            <person name="Savage R."/>
            <person name="Osoegawa K."/>
            <person name="de Jong P."/>
            <person name="Lindberg D.R."/>
            <person name="Seaver E.C."/>
            <person name="Weisblat D.A."/>
            <person name="Putnam N.H."/>
            <person name="Grigoriev I.V."/>
            <person name="Rokhsar D.S."/>
        </authorList>
    </citation>
    <scope>NUCLEOTIDE SEQUENCE</scope>
</reference>
<dbReference type="Gene3D" id="3.30.70.330">
    <property type="match status" value="1"/>
</dbReference>
<dbReference type="HOGENOM" id="CLU_1112278_0_0_1"/>
<dbReference type="FunFam" id="3.30.70.330:FF:000176">
    <property type="entry name" value="Inner nuclear membrane protein Man1"/>
    <property type="match status" value="1"/>
</dbReference>
<dbReference type="Gene3D" id="1.10.10.1180">
    <property type="entry name" value="MAN1, winged-helix domain"/>
    <property type="match status" value="1"/>
</dbReference>
<keyword evidence="4" id="KW-0472">Membrane</keyword>
<evidence type="ECO:0000256" key="3">
    <source>
        <dbReference type="ARBA" id="ARBA00022989"/>
    </source>
</evidence>
<dbReference type="EMBL" id="KB097495">
    <property type="protein sequence ID" value="ESN96626.1"/>
    <property type="molecule type" value="Genomic_DNA"/>
</dbReference>
<sequence length="214" mass="24813">WLPVSYVRDMVLPLNERILKDKLWHKVINKLKKYESKLVFKVDTVKGEDYEVMKWQTNSSALNHHMNGGGSRGHLKTWQGPAVSNSEKPIQKLYPPLTNCLKVRNMFNFEVEIGEDWKRVVRDAILEKVGPGHGIVSLVVDNKSKEGCVYIRCVDEKKAGEAFDSLHCWWFDNQLVTVKYLRLQRFLERFPDDANNTKPLQPSNEARLSLSLPY</sequence>
<evidence type="ECO:0000256" key="5">
    <source>
        <dbReference type="ARBA" id="ARBA00023242"/>
    </source>
</evidence>
<dbReference type="InterPro" id="IPR052277">
    <property type="entry name" value="INM_ESCRT-Associated"/>
</dbReference>
<dbReference type="InterPro" id="IPR012677">
    <property type="entry name" value="Nucleotide-bd_a/b_plait_sf"/>
</dbReference>
<dbReference type="OMA" id="HIHVERY"/>
<keyword evidence="8" id="KW-1185">Reference proteome</keyword>
<dbReference type="EMBL" id="AMQM01001438">
    <property type="status" value="NOT_ANNOTATED_CDS"/>
    <property type="molecule type" value="Genomic_DNA"/>
</dbReference>
<dbReference type="Proteomes" id="UP000015101">
    <property type="component" value="Unassembled WGS sequence"/>
</dbReference>
<dbReference type="eggNOG" id="KOG0147">
    <property type="taxonomic scope" value="Eukaryota"/>
</dbReference>
<dbReference type="EnsemblMetazoa" id="HelroT124908">
    <property type="protein sequence ID" value="HelroP124908"/>
    <property type="gene ID" value="HelroG124908"/>
</dbReference>
<dbReference type="InterPro" id="IPR041885">
    <property type="entry name" value="MAN1_winged_helix_dom"/>
</dbReference>
<evidence type="ECO:0000313" key="8">
    <source>
        <dbReference type="Proteomes" id="UP000015101"/>
    </source>
</evidence>
<evidence type="ECO:0000256" key="4">
    <source>
        <dbReference type="ARBA" id="ARBA00023136"/>
    </source>
</evidence>
<dbReference type="OrthoDB" id="118234at2759"/>
<proteinExistence type="predicted"/>
<dbReference type="STRING" id="6412.T1EH35"/>
<reference evidence="6 8" key="2">
    <citation type="journal article" date="2013" name="Nature">
        <title>Insights into bilaterian evolution from three spiralian genomes.</title>
        <authorList>
            <person name="Simakov O."/>
            <person name="Marletaz F."/>
            <person name="Cho S.J."/>
            <person name="Edsinger-Gonzales E."/>
            <person name="Havlak P."/>
            <person name="Hellsten U."/>
            <person name="Kuo D.H."/>
            <person name="Larsson T."/>
            <person name="Lv J."/>
            <person name="Arendt D."/>
            <person name="Savage R."/>
            <person name="Osoegawa K."/>
            <person name="de Jong P."/>
            <person name="Grimwood J."/>
            <person name="Chapman J.A."/>
            <person name="Shapiro H."/>
            <person name="Aerts A."/>
            <person name="Otillar R.P."/>
            <person name="Terry A.Y."/>
            <person name="Boore J.L."/>
            <person name="Grigoriev I.V."/>
            <person name="Lindberg D.R."/>
            <person name="Seaver E.C."/>
            <person name="Weisblat D.A."/>
            <person name="Putnam N.H."/>
            <person name="Rokhsar D.S."/>
        </authorList>
    </citation>
    <scope>NUCLEOTIDE SEQUENCE</scope>
</reference>
<dbReference type="CTD" id="20195885"/>
<name>T1EH35_HELRO</name>
<organism evidence="7 8">
    <name type="scientific">Helobdella robusta</name>
    <name type="common">Californian leech</name>
    <dbReference type="NCBI Taxonomy" id="6412"/>
    <lineage>
        <taxon>Eukaryota</taxon>
        <taxon>Metazoa</taxon>
        <taxon>Spiralia</taxon>
        <taxon>Lophotrochozoa</taxon>
        <taxon>Annelida</taxon>
        <taxon>Clitellata</taxon>
        <taxon>Hirudinea</taxon>
        <taxon>Rhynchobdellida</taxon>
        <taxon>Glossiphoniidae</taxon>
        <taxon>Helobdella</taxon>
    </lineage>
</organism>
<comment type="subcellular location">
    <subcellularLocation>
        <location evidence="1">Nucleus inner membrane</location>
    </subcellularLocation>
</comment>
<dbReference type="GO" id="GO:0003676">
    <property type="term" value="F:nucleic acid binding"/>
    <property type="evidence" value="ECO:0007669"/>
    <property type="project" value="InterPro"/>
</dbReference>
<dbReference type="KEGG" id="hro:HELRODRAFT_124908"/>
<evidence type="ECO:0000313" key="7">
    <source>
        <dbReference type="EnsemblMetazoa" id="HelroP124908"/>
    </source>
</evidence>
<gene>
    <name evidence="7" type="primary">20195885</name>
    <name evidence="6" type="ORF">HELRODRAFT_124908</name>
</gene>
<dbReference type="InParanoid" id="T1EH35"/>
<dbReference type="RefSeq" id="XP_009025760.1">
    <property type="nucleotide sequence ID" value="XM_009027512.1"/>
</dbReference>
<keyword evidence="5" id="KW-0539">Nucleus</keyword>
<reference evidence="7" key="3">
    <citation type="submission" date="2015-06" db="UniProtKB">
        <authorList>
            <consortium name="EnsemblMetazoa"/>
        </authorList>
    </citation>
    <scope>IDENTIFICATION</scope>
</reference>
<dbReference type="GeneID" id="20195885"/>
<dbReference type="AlphaFoldDB" id="T1EH35"/>
<dbReference type="InterPro" id="IPR035979">
    <property type="entry name" value="RBD_domain_sf"/>
</dbReference>
<dbReference type="GO" id="GO:0005637">
    <property type="term" value="C:nuclear inner membrane"/>
    <property type="evidence" value="ECO:0007669"/>
    <property type="project" value="UniProtKB-SubCell"/>
</dbReference>
<dbReference type="PANTHER" id="PTHR13428:SF12">
    <property type="entry name" value="INNER NUCLEAR MEMBRANE PROTEIN MAN1"/>
    <property type="match status" value="1"/>
</dbReference>
<evidence type="ECO:0008006" key="9">
    <source>
        <dbReference type="Google" id="ProtNLM"/>
    </source>
</evidence>
<dbReference type="SUPFAM" id="SSF54928">
    <property type="entry name" value="RNA-binding domain, RBD"/>
    <property type="match status" value="1"/>
</dbReference>
<evidence type="ECO:0000313" key="6">
    <source>
        <dbReference type="EMBL" id="ESN96626.1"/>
    </source>
</evidence>